<dbReference type="EMBL" id="FN668638">
    <property type="protein sequence ID" value="CBK19838.2"/>
    <property type="molecule type" value="Genomic_DNA"/>
</dbReference>
<evidence type="ECO:0000313" key="2">
    <source>
        <dbReference type="Proteomes" id="UP000008312"/>
    </source>
</evidence>
<dbReference type="AlphaFoldDB" id="D8LVJ9"/>
<sequence length="36" mass="4162">MNSFTVTCPLYPSLPMGSSCFQDPRRFGFDEHVHRT</sequence>
<accession>D8LVJ9</accession>
<organism evidence="1">
    <name type="scientific">Blastocystis hominis</name>
    <dbReference type="NCBI Taxonomy" id="12968"/>
    <lineage>
        <taxon>Eukaryota</taxon>
        <taxon>Sar</taxon>
        <taxon>Stramenopiles</taxon>
        <taxon>Bigyra</taxon>
        <taxon>Opalozoa</taxon>
        <taxon>Opalinata</taxon>
        <taxon>Blastocystidae</taxon>
        <taxon>Blastocystis</taxon>
    </lineage>
</organism>
<dbReference type="GeneID" id="24917567"/>
<keyword evidence="2" id="KW-1185">Reference proteome</keyword>
<evidence type="ECO:0000313" key="1">
    <source>
        <dbReference type="EMBL" id="CBK19838.2"/>
    </source>
</evidence>
<dbReference type="Proteomes" id="UP000008312">
    <property type="component" value="Unassembled WGS sequence"/>
</dbReference>
<proteinExistence type="predicted"/>
<dbReference type="InParanoid" id="D8LVJ9"/>
<name>D8LVJ9_BLAHO</name>
<reference evidence="1" key="1">
    <citation type="submission" date="2010-02" db="EMBL/GenBank/DDBJ databases">
        <title>Sequencing and annotation of the Blastocystis hominis genome.</title>
        <authorList>
            <person name="Wincker P."/>
        </authorList>
    </citation>
    <scope>NUCLEOTIDE SEQUENCE</scope>
    <source>
        <strain evidence="1">Singapore isolate B</strain>
    </source>
</reference>
<protein>
    <submittedName>
        <fullName evidence="1">Uncharacterized protein</fullName>
    </submittedName>
</protein>
<dbReference type="RefSeq" id="XP_012893886.1">
    <property type="nucleotide sequence ID" value="XM_013038432.1"/>
</dbReference>
<gene>
    <name evidence="1" type="ORF">GSBLH_T00000250001</name>
</gene>